<dbReference type="SMART" id="SM00530">
    <property type="entry name" value="HTH_XRE"/>
    <property type="match status" value="1"/>
</dbReference>
<dbReference type="AlphaFoldDB" id="A0A023D4A7"/>
<gene>
    <name evidence="3" type="ORF">Amme_032_014</name>
</gene>
<evidence type="ECO:0000256" key="1">
    <source>
        <dbReference type="ARBA" id="ARBA00023125"/>
    </source>
</evidence>
<dbReference type="InterPro" id="IPR001387">
    <property type="entry name" value="Cro/C1-type_HTH"/>
</dbReference>
<organism evidence="3 4">
    <name type="scientific">Acidomonas methanolica NBRC 104435</name>
    <dbReference type="NCBI Taxonomy" id="1231351"/>
    <lineage>
        <taxon>Bacteria</taxon>
        <taxon>Pseudomonadati</taxon>
        <taxon>Pseudomonadota</taxon>
        <taxon>Alphaproteobacteria</taxon>
        <taxon>Acetobacterales</taxon>
        <taxon>Acetobacteraceae</taxon>
        <taxon>Acidomonas</taxon>
    </lineage>
</organism>
<feature type="domain" description="HTH cro/C1-type" evidence="2">
    <location>
        <begin position="84"/>
        <end position="138"/>
    </location>
</feature>
<dbReference type="CDD" id="cd00093">
    <property type="entry name" value="HTH_XRE"/>
    <property type="match status" value="1"/>
</dbReference>
<comment type="caution">
    <text evidence="3">The sequence shown here is derived from an EMBL/GenBank/DDBJ whole genome shotgun (WGS) entry which is preliminary data.</text>
</comment>
<proteinExistence type="predicted"/>
<dbReference type="Pfam" id="PF01381">
    <property type="entry name" value="HTH_3"/>
    <property type="match status" value="1"/>
</dbReference>
<dbReference type="InterPro" id="IPR010982">
    <property type="entry name" value="Lambda_DNA-bd_dom_sf"/>
</dbReference>
<evidence type="ECO:0000313" key="4">
    <source>
        <dbReference type="Proteomes" id="UP000019760"/>
    </source>
</evidence>
<sequence>MASRILIQPGQIWQPSSSAVPSRRIVDLVKGIVSYTCDLAAPPGEASQMVSQQLFRRWIRENDVSLVGNTGEKVSPSAELAKKIVSLRKAHGMTQEDLAEKLGLSRSAVAALETGRSSSTRKHVPTLAEIFGVPVDFFLTGMVEAETSMTVTADEADLLGLYRTLSPELKLKLQRLAETLTRQA</sequence>
<accession>A0A023D4A7</accession>
<dbReference type="PROSITE" id="PS50943">
    <property type="entry name" value="HTH_CROC1"/>
    <property type="match status" value="1"/>
</dbReference>
<dbReference type="EMBL" id="BAND01000032">
    <property type="protein sequence ID" value="GAJ28636.1"/>
    <property type="molecule type" value="Genomic_DNA"/>
</dbReference>
<keyword evidence="4" id="KW-1185">Reference proteome</keyword>
<keyword evidence="1" id="KW-0238">DNA-binding</keyword>
<dbReference type="PANTHER" id="PTHR46558">
    <property type="entry name" value="TRACRIPTIONAL REGULATORY PROTEIN-RELATED-RELATED"/>
    <property type="match status" value="1"/>
</dbReference>
<name>A0A023D4A7_ACIMT</name>
<dbReference type="Proteomes" id="UP000019760">
    <property type="component" value="Unassembled WGS sequence"/>
</dbReference>
<dbReference type="SUPFAM" id="SSF47413">
    <property type="entry name" value="lambda repressor-like DNA-binding domains"/>
    <property type="match status" value="1"/>
</dbReference>
<dbReference type="PANTHER" id="PTHR46558:SF15">
    <property type="entry name" value="HELIX-TURN-HELIX DOMAIN PROTEIN"/>
    <property type="match status" value="1"/>
</dbReference>
<protein>
    <recommendedName>
        <fullName evidence="2">HTH cro/C1-type domain-containing protein</fullName>
    </recommendedName>
</protein>
<evidence type="ECO:0000313" key="3">
    <source>
        <dbReference type="EMBL" id="GAJ28636.1"/>
    </source>
</evidence>
<dbReference type="RefSeq" id="WP_052511793.1">
    <property type="nucleotide sequence ID" value="NZ_BAND01000032.1"/>
</dbReference>
<reference evidence="4" key="1">
    <citation type="journal article" date="2014" name="FEMS Microbiol. Lett.">
        <title>Draft Genomic DNA Sequence of the Facultatively Methylotrophic Bacterium Acidomonas methanolica type strain MB58.</title>
        <authorList>
            <person name="Higashiura N."/>
            <person name="Hadano H."/>
            <person name="Hirakawa H."/>
            <person name="Matsutani M."/>
            <person name="Takabe S."/>
            <person name="Matsushita K."/>
            <person name="Azuma Y."/>
        </authorList>
    </citation>
    <scope>NUCLEOTIDE SEQUENCE [LARGE SCALE GENOMIC DNA]</scope>
    <source>
        <strain evidence="4">MB58</strain>
    </source>
</reference>
<evidence type="ECO:0000259" key="2">
    <source>
        <dbReference type="PROSITE" id="PS50943"/>
    </source>
</evidence>
<reference evidence="3 4" key="2">
    <citation type="journal article" date="2014" name="FEMS Microbiol. Lett.">
        <title>Draft genomic DNA sequence of the facultatively methylotrophic bacterium Acidomonas methanolica type strain MB58.</title>
        <authorList>
            <person name="Higashiura N."/>
            <person name="Hadano H."/>
            <person name="Hirakawa H."/>
            <person name="Matsutani M."/>
            <person name="Takabe S."/>
            <person name="Matsushita K."/>
            <person name="Azuma Y."/>
        </authorList>
    </citation>
    <scope>NUCLEOTIDE SEQUENCE [LARGE SCALE GENOMIC DNA]</scope>
    <source>
        <strain evidence="3 4">MB58</strain>
    </source>
</reference>
<dbReference type="Gene3D" id="1.10.260.40">
    <property type="entry name" value="lambda repressor-like DNA-binding domains"/>
    <property type="match status" value="1"/>
</dbReference>
<dbReference type="GO" id="GO:0003677">
    <property type="term" value="F:DNA binding"/>
    <property type="evidence" value="ECO:0007669"/>
    <property type="project" value="UniProtKB-KW"/>
</dbReference>